<name>A0A8J6U295_9FLAO</name>
<comment type="caution">
    <text evidence="1">The sequence shown here is derived from an EMBL/GenBank/DDBJ whole genome shotgun (WGS) entry which is preliminary data.</text>
</comment>
<reference evidence="1" key="1">
    <citation type="submission" date="2020-09" db="EMBL/GenBank/DDBJ databases">
        <title>Taishania pollutisoli gen. nov., sp. nov., Isolated from Tetrabromobisphenol A-Contaminated Soil.</title>
        <authorList>
            <person name="Chen Q."/>
        </authorList>
    </citation>
    <scope>NUCLEOTIDE SEQUENCE</scope>
    <source>
        <strain evidence="1">CZZ-1</strain>
    </source>
</reference>
<accession>A0A8J6U295</accession>
<organism evidence="1 2">
    <name type="scientific">Taishania pollutisoli</name>
    <dbReference type="NCBI Taxonomy" id="2766479"/>
    <lineage>
        <taxon>Bacteria</taxon>
        <taxon>Pseudomonadati</taxon>
        <taxon>Bacteroidota</taxon>
        <taxon>Flavobacteriia</taxon>
        <taxon>Flavobacteriales</taxon>
        <taxon>Crocinitomicaceae</taxon>
        <taxon>Taishania</taxon>
    </lineage>
</organism>
<keyword evidence="2" id="KW-1185">Reference proteome</keyword>
<dbReference type="RefSeq" id="WP_216714040.1">
    <property type="nucleotide sequence ID" value="NZ_JACVEL010000004.1"/>
</dbReference>
<dbReference type="Proteomes" id="UP000652681">
    <property type="component" value="Unassembled WGS sequence"/>
</dbReference>
<sequence length="96" mass="10954">MNMYNYLLAAAFAVITSNSFSQDAGKVAEVLKECACREIIMISRGVEKSYTATWLEGITTENEFIIFSKGENKHRWNAEKITFIEKGNGYIRVYLD</sequence>
<proteinExistence type="predicted"/>
<protein>
    <submittedName>
        <fullName evidence="1">Uncharacterized protein</fullName>
    </submittedName>
</protein>
<evidence type="ECO:0000313" key="2">
    <source>
        <dbReference type="Proteomes" id="UP000652681"/>
    </source>
</evidence>
<dbReference type="EMBL" id="JACVEL010000004">
    <property type="protein sequence ID" value="MBC9812520.1"/>
    <property type="molecule type" value="Genomic_DNA"/>
</dbReference>
<dbReference type="AlphaFoldDB" id="A0A8J6U295"/>
<evidence type="ECO:0000313" key="1">
    <source>
        <dbReference type="EMBL" id="MBC9812520.1"/>
    </source>
</evidence>
<gene>
    <name evidence="1" type="ORF">H9Y05_08570</name>
</gene>